<evidence type="ECO:0000259" key="1">
    <source>
        <dbReference type="PROSITE" id="PS51186"/>
    </source>
</evidence>
<feature type="domain" description="N-acetyltransferase" evidence="1">
    <location>
        <begin position="9"/>
        <end position="146"/>
    </location>
</feature>
<dbReference type="InterPro" id="IPR016181">
    <property type="entry name" value="Acyl_CoA_acyltransferase"/>
</dbReference>
<accession>A0ABU2VII9</accession>
<protein>
    <submittedName>
        <fullName evidence="2">GNAT family N-acetyltransferase</fullName>
    </submittedName>
</protein>
<reference evidence="3" key="1">
    <citation type="submission" date="2023-07" db="EMBL/GenBank/DDBJ databases">
        <title>30 novel species of actinomycetes from the DSMZ collection.</title>
        <authorList>
            <person name="Nouioui I."/>
        </authorList>
    </citation>
    <scope>NUCLEOTIDE SEQUENCE [LARGE SCALE GENOMIC DNA]</scope>
    <source>
        <strain evidence="3">DSM 41640</strain>
    </source>
</reference>
<comment type="caution">
    <text evidence="2">The sequence shown here is derived from an EMBL/GenBank/DDBJ whole genome shotgun (WGS) entry which is preliminary data.</text>
</comment>
<dbReference type="Gene3D" id="3.40.630.30">
    <property type="match status" value="1"/>
</dbReference>
<keyword evidence="3" id="KW-1185">Reference proteome</keyword>
<organism evidence="2 3">
    <name type="scientific">Streptomyces doebereineriae</name>
    <dbReference type="NCBI Taxonomy" id="3075528"/>
    <lineage>
        <taxon>Bacteria</taxon>
        <taxon>Bacillati</taxon>
        <taxon>Actinomycetota</taxon>
        <taxon>Actinomycetes</taxon>
        <taxon>Kitasatosporales</taxon>
        <taxon>Streptomycetaceae</taxon>
        <taxon>Streptomyces</taxon>
    </lineage>
</organism>
<dbReference type="CDD" id="cd04301">
    <property type="entry name" value="NAT_SF"/>
    <property type="match status" value="1"/>
</dbReference>
<dbReference type="PROSITE" id="PS51186">
    <property type="entry name" value="GNAT"/>
    <property type="match status" value="1"/>
</dbReference>
<name>A0ABU2VII9_9ACTN</name>
<dbReference type="InterPro" id="IPR000182">
    <property type="entry name" value="GNAT_dom"/>
</dbReference>
<sequence>MDVENLSGLQVDRADPSDWAALAKIDSVTAAGDHTRRDSIRRWCEQGVALMARDSSGPLGYSVLEYTFFEQGFVTMLMVAPSARRRGVGARLLTAVESVCTTTKLFTSTNVSNHPMQQLLQRAGWHPVGLLHGLDEGDPELFYLCPSTRLRDATGTGGKTTRSVPVCELPNVG</sequence>
<dbReference type="EMBL" id="JAVREZ010000015">
    <property type="protein sequence ID" value="MDT0485372.1"/>
    <property type="molecule type" value="Genomic_DNA"/>
</dbReference>
<evidence type="ECO:0000313" key="3">
    <source>
        <dbReference type="Proteomes" id="UP001183824"/>
    </source>
</evidence>
<gene>
    <name evidence="2" type="ORF">RNB18_35275</name>
</gene>
<dbReference type="SUPFAM" id="SSF55729">
    <property type="entry name" value="Acyl-CoA N-acyltransferases (Nat)"/>
    <property type="match status" value="1"/>
</dbReference>
<evidence type="ECO:0000313" key="2">
    <source>
        <dbReference type="EMBL" id="MDT0485372.1"/>
    </source>
</evidence>
<dbReference type="Pfam" id="PF00583">
    <property type="entry name" value="Acetyltransf_1"/>
    <property type="match status" value="1"/>
</dbReference>
<dbReference type="Proteomes" id="UP001183824">
    <property type="component" value="Unassembled WGS sequence"/>
</dbReference>
<dbReference type="RefSeq" id="WP_311718149.1">
    <property type="nucleotide sequence ID" value="NZ_JAVREZ010000015.1"/>
</dbReference>
<proteinExistence type="predicted"/>